<sequence>MVPSDRSQYLIRATEPIHIPRGFCAEPFLTNKPEHLWSAGLYEN</sequence>
<reference evidence="1 2" key="1">
    <citation type="submission" date="2017-06" db="EMBL/GenBank/DDBJ databases">
        <authorList>
            <person name="Kim H.J."/>
            <person name="Triplett B.A."/>
        </authorList>
    </citation>
    <scope>NUCLEOTIDE SEQUENCE [LARGE SCALE GENOMIC DNA]</scope>
    <source>
        <strain evidence="1 2">DSM 14713</strain>
    </source>
</reference>
<organism evidence="1 2">
    <name type="scientific">Melittangium boletus DSM 14713</name>
    <dbReference type="NCBI Taxonomy" id="1294270"/>
    <lineage>
        <taxon>Bacteria</taxon>
        <taxon>Pseudomonadati</taxon>
        <taxon>Myxococcota</taxon>
        <taxon>Myxococcia</taxon>
        <taxon>Myxococcales</taxon>
        <taxon>Cystobacterineae</taxon>
        <taxon>Archangiaceae</taxon>
        <taxon>Melittangium</taxon>
    </lineage>
</organism>
<keyword evidence="2" id="KW-1185">Reference proteome</keyword>
<accession>A0A250IRI0</accession>
<proteinExistence type="predicted"/>
<name>A0A250IRI0_9BACT</name>
<dbReference type="AlphaFoldDB" id="A0A250IRI0"/>
<dbReference type="KEGG" id="mbd:MEBOL_007389"/>
<dbReference type="EMBL" id="CP022163">
    <property type="protein sequence ID" value="ATB33888.1"/>
    <property type="molecule type" value="Genomic_DNA"/>
</dbReference>
<protein>
    <submittedName>
        <fullName evidence="1">Uncharacterized protein</fullName>
    </submittedName>
</protein>
<evidence type="ECO:0000313" key="2">
    <source>
        <dbReference type="Proteomes" id="UP000217289"/>
    </source>
</evidence>
<evidence type="ECO:0000313" key="1">
    <source>
        <dbReference type="EMBL" id="ATB33888.1"/>
    </source>
</evidence>
<dbReference type="Proteomes" id="UP000217289">
    <property type="component" value="Chromosome"/>
</dbReference>
<gene>
    <name evidence="1" type="ORF">MEBOL_007389</name>
</gene>